<dbReference type="Gene3D" id="3.10.580.10">
    <property type="entry name" value="CBS-domain"/>
    <property type="match status" value="1"/>
</dbReference>
<dbReference type="PANTHER" id="PTHR43080">
    <property type="entry name" value="CBS DOMAIN-CONTAINING PROTEIN CBSX3, MITOCHONDRIAL"/>
    <property type="match status" value="1"/>
</dbReference>
<accession>A0A2R4XNR2</accession>
<dbReference type="InterPro" id="IPR014710">
    <property type="entry name" value="RmlC-like_jellyroll"/>
</dbReference>
<dbReference type="EMBL" id="CP028901">
    <property type="protein sequence ID" value="AWB35425.1"/>
    <property type="molecule type" value="Genomic_DNA"/>
</dbReference>
<dbReference type="InterPro" id="IPR018821">
    <property type="entry name" value="DUF294_put_nucleoTrafse_sb-bd"/>
</dbReference>
<dbReference type="Gene3D" id="2.60.120.10">
    <property type="entry name" value="Jelly Rolls"/>
    <property type="match status" value="1"/>
</dbReference>
<sequence>MTEQGTPENRGQDDFQESGRVVSDSLVTGLARQLMTVLPFSEMPVADVQQFLDLSEEYYYEPDEVILDPDSGVPRFLFLIRQGIVAGERVGQSGEVVHFELEAGDMFSVGAVLTRRAVSTTYRALGDCFCLQFPADRLHEFGIRSPSFMSFLQNHFRAILEQSHKDLQQHFAARAAEAQMHQKQIGNLVQRKPFTVSPDTALGEALRQMDELGVGSILIVDQDDRLRGILTRHDLLKRVVLPQTPLDTPMHAVMTPDPKTLDAQSSVEEAAQLMVHAGIRHIPVTDHGKVAGLVSERDLFTLQRFSVGNISAAIKAAHDMPDLRNVAMHIEAYSRSLLGQGVTGRRFTSLVSYLNDLLTQRIIELVAHHHDVNSKDYCWLALGSEGREEQTVATDQDNALVLVDGVDDARKENYLKFARAVNEALASCGFPLCKGNVMASNPAYCRTQSDWVQQADRWIDTGSAQALLQSSIFFDFRALYGNQALVTPLADFLREASATSRFISQMAVNAMNWKVPLTLFGGLDTEKVDGREVIDLKKNGIALIVDFARIYALAHHIEVRNTALRLEAVARALGYDDQKLADWVGSLEFLQTLRLRAQLQASPPGGNRNALDVGTLTKVDKVILKASLNVTRSMQQRLSLDYVR</sequence>
<dbReference type="RefSeq" id="WP_108622881.1">
    <property type="nucleotide sequence ID" value="NZ_CP028901.1"/>
</dbReference>
<dbReference type="AlphaFoldDB" id="A0A2R4XNR2"/>
<feature type="domain" description="CBS" evidence="3">
    <location>
        <begin position="254"/>
        <end position="310"/>
    </location>
</feature>
<dbReference type="PROSITE" id="PS51371">
    <property type="entry name" value="CBS"/>
    <property type="match status" value="2"/>
</dbReference>
<dbReference type="InterPro" id="IPR000644">
    <property type="entry name" value="CBS_dom"/>
</dbReference>
<dbReference type="InterPro" id="IPR018490">
    <property type="entry name" value="cNMP-bd_dom_sf"/>
</dbReference>
<evidence type="ECO:0000256" key="2">
    <source>
        <dbReference type="PROSITE-ProRule" id="PRU00703"/>
    </source>
</evidence>
<dbReference type="SUPFAM" id="SSF51206">
    <property type="entry name" value="cAMP-binding domain-like"/>
    <property type="match status" value="1"/>
</dbReference>
<organism evidence="4 5">
    <name type="scientific">Orrella marina</name>
    <dbReference type="NCBI Taxonomy" id="2163011"/>
    <lineage>
        <taxon>Bacteria</taxon>
        <taxon>Pseudomonadati</taxon>
        <taxon>Pseudomonadota</taxon>
        <taxon>Betaproteobacteria</taxon>
        <taxon>Burkholderiales</taxon>
        <taxon>Alcaligenaceae</taxon>
        <taxon>Orrella</taxon>
    </lineage>
</organism>
<protein>
    <submittedName>
        <fullName evidence="4">Nucleotidyltransferase</fullName>
    </submittedName>
</protein>
<name>A0A2R4XNR2_9BURK</name>
<dbReference type="GO" id="GO:0008773">
    <property type="term" value="F:[protein-PII] uridylyltransferase activity"/>
    <property type="evidence" value="ECO:0007669"/>
    <property type="project" value="InterPro"/>
</dbReference>
<dbReference type="Proteomes" id="UP000244571">
    <property type="component" value="Chromosome"/>
</dbReference>
<evidence type="ECO:0000256" key="1">
    <source>
        <dbReference type="ARBA" id="ARBA00023122"/>
    </source>
</evidence>
<dbReference type="SMART" id="SM00116">
    <property type="entry name" value="CBS"/>
    <property type="match status" value="2"/>
</dbReference>
<evidence type="ECO:0000259" key="3">
    <source>
        <dbReference type="PROSITE" id="PS51371"/>
    </source>
</evidence>
<dbReference type="PANTHER" id="PTHR43080:SF2">
    <property type="entry name" value="CBS DOMAIN-CONTAINING PROTEIN"/>
    <property type="match status" value="1"/>
</dbReference>
<dbReference type="Pfam" id="PF00571">
    <property type="entry name" value="CBS"/>
    <property type="match status" value="2"/>
</dbReference>
<evidence type="ECO:0000313" key="4">
    <source>
        <dbReference type="EMBL" id="AWB35425.1"/>
    </source>
</evidence>
<keyword evidence="1 2" id="KW-0129">CBS domain</keyword>
<gene>
    <name evidence="4" type="ORF">DBV39_18635</name>
</gene>
<dbReference type="InterPro" id="IPR000595">
    <property type="entry name" value="cNMP-bd_dom"/>
</dbReference>
<evidence type="ECO:0000313" key="5">
    <source>
        <dbReference type="Proteomes" id="UP000244571"/>
    </source>
</evidence>
<keyword evidence="4" id="KW-0808">Transferase</keyword>
<dbReference type="Pfam" id="PF10335">
    <property type="entry name" value="DUF294_C"/>
    <property type="match status" value="1"/>
</dbReference>
<dbReference type="InterPro" id="IPR046342">
    <property type="entry name" value="CBS_dom_sf"/>
</dbReference>
<dbReference type="SUPFAM" id="SSF54631">
    <property type="entry name" value="CBS-domain pair"/>
    <property type="match status" value="1"/>
</dbReference>
<dbReference type="Pfam" id="PF00027">
    <property type="entry name" value="cNMP_binding"/>
    <property type="match status" value="1"/>
</dbReference>
<keyword evidence="5" id="KW-1185">Reference proteome</keyword>
<dbReference type="CDD" id="cd05401">
    <property type="entry name" value="NT_GlnE_GlnD_like"/>
    <property type="match status" value="1"/>
</dbReference>
<feature type="domain" description="CBS" evidence="3">
    <location>
        <begin position="189"/>
        <end position="248"/>
    </location>
</feature>
<proteinExistence type="predicted"/>
<dbReference type="CDD" id="cd00038">
    <property type="entry name" value="CAP_ED"/>
    <property type="match status" value="1"/>
</dbReference>
<dbReference type="InterPro" id="IPR051257">
    <property type="entry name" value="Diverse_CBS-Domain"/>
</dbReference>
<dbReference type="Pfam" id="PF03445">
    <property type="entry name" value="DUF294"/>
    <property type="match status" value="1"/>
</dbReference>
<dbReference type="KEGG" id="boz:DBV39_18635"/>
<dbReference type="OrthoDB" id="9808528at2"/>
<dbReference type="InterPro" id="IPR005105">
    <property type="entry name" value="GlnD_Uridyltrans_N"/>
</dbReference>
<reference evidence="4 5" key="1">
    <citation type="submission" date="2018-04" db="EMBL/GenBank/DDBJ databases">
        <title>Bordetella sp. HZ20 isolated from seawater.</title>
        <authorList>
            <person name="Sun C."/>
        </authorList>
    </citation>
    <scope>NUCLEOTIDE SEQUENCE [LARGE SCALE GENOMIC DNA]</scope>
    <source>
        <strain evidence="4 5">HZ20</strain>
    </source>
</reference>